<evidence type="ECO:0000259" key="1">
    <source>
        <dbReference type="Pfam" id="PF13843"/>
    </source>
</evidence>
<dbReference type="Pfam" id="PF13843">
    <property type="entry name" value="DDE_Tnp_1_7"/>
    <property type="match status" value="1"/>
</dbReference>
<dbReference type="OrthoDB" id="6778318at2759"/>
<accession>A0A8K0CS00</accession>
<organism evidence="2 3">
    <name type="scientific">Ignelater luminosus</name>
    <name type="common">Cucubano</name>
    <name type="synonym">Pyrophorus luminosus</name>
    <dbReference type="NCBI Taxonomy" id="2038154"/>
    <lineage>
        <taxon>Eukaryota</taxon>
        <taxon>Metazoa</taxon>
        <taxon>Ecdysozoa</taxon>
        <taxon>Arthropoda</taxon>
        <taxon>Hexapoda</taxon>
        <taxon>Insecta</taxon>
        <taxon>Pterygota</taxon>
        <taxon>Neoptera</taxon>
        <taxon>Endopterygota</taxon>
        <taxon>Coleoptera</taxon>
        <taxon>Polyphaga</taxon>
        <taxon>Elateriformia</taxon>
        <taxon>Elateroidea</taxon>
        <taxon>Elateridae</taxon>
        <taxon>Agrypninae</taxon>
        <taxon>Pyrophorini</taxon>
        <taxon>Ignelater</taxon>
    </lineage>
</organism>
<evidence type="ECO:0000313" key="3">
    <source>
        <dbReference type="Proteomes" id="UP000801492"/>
    </source>
</evidence>
<evidence type="ECO:0000313" key="2">
    <source>
        <dbReference type="EMBL" id="KAF2890601.1"/>
    </source>
</evidence>
<keyword evidence="3" id="KW-1185">Reference proteome</keyword>
<dbReference type="AlphaFoldDB" id="A0A8K0CS00"/>
<gene>
    <name evidence="2" type="ORF">ILUMI_15572</name>
</gene>
<name>A0A8K0CS00_IGNLU</name>
<feature type="domain" description="PiggyBac transposable element-derived protein" evidence="1">
    <location>
        <begin position="65"/>
        <end position="131"/>
    </location>
</feature>
<sequence>MLRKTTKATYSDFDKTVSTWFEEVGSDDDDNDASAEDVDITKVVSEYEDEGSIGEEDFEDAKVLIMSEVRFNFLLICLRFDQKENRNRSDRFSPLRTVWKKLIRNCTAILPHCYVSIDEQLLEFRGKCPFRA</sequence>
<protein>
    <recommendedName>
        <fullName evidence="1">PiggyBac transposable element-derived protein domain-containing protein</fullName>
    </recommendedName>
</protein>
<reference evidence="2" key="1">
    <citation type="submission" date="2019-08" db="EMBL/GenBank/DDBJ databases">
        <title>The genome of the North American firefly Photinus pyralis.</title>
        <authorList>
            <consortium name="Photinus pyralis genome working group"/>
            <person name="Fallon T.R."/>
            <person name="Sander Lower S.E."/>
            <person name="Weng J.-K."/>
        </authorList>
    </citation>
    <scope>NUCLEOTIDE SEQUENCE</scope>
    <source>
        <strain evidence="2">TRF0915ILg1</strain>
        <tissue evidence="2">Whole body</tissue>
    </source>
</reference>
<proteinExistence type="predicted"/>
<dbReference type="Proteomes" id="UP000801492">
    <property type="component" value="Unassembled WGS sequence"/>
</dbReference>
<comment type="caution">
    <text evidence="2">The sequence shown here is derived from an EMBL/GenBank/DDBJ whole genome shotgun (WGS) entry which is preliminary data.</text>
</comment>
<dbReference type="EMBL" id="VTPC01049520">
    <property type="protein sequence ID" value="KAF2890601.1"/>
    <property type="molecule type" value="Genomic_DNA"/>
</dbReference>
<dbReference type="InterPro" id="IPR029526">
    <property type="entry name" value="PGBD"/>
</dbReference>